<comment type="caution">
    <text evidence="10">The sequence shown here is derived from an EMBL/GenBank/DDBJ whole genome shotgun (WGS) entry which is preliminary data.</text>
</comment>
<feature type="binding site" evidence="9">
    <location>
        <position position="35"/>
    </location>
    <ligand>
        <name>ATP</name>
        <dbReference type="ChEBI" id="CHEBI:30616"/>
    </ligand>
</feature>
<reference evidence="10" key="1">
    <citation type="submission" date="2020-10" db="EMBL/GenBank/DDBJ databases">
        <authorList>
            <person name="Gilroy R."/>
        </authorList>
    </citation>
    <scope>NUCLEOTIDE SEQUENCE</scope>
    <source>
        <strain evidence="10">1370</strain>
    </source>
</reference>
<dbReference type="InterPro" id="IPR020568">
    <property type="entry name" value="Ribosomal_Su5_D2-typ_SF"/>
</dbReference>
<dbReference type="PANTHER" id="PTHR11528">
    <property type="entry name" value="HEAT SHOCK PROTEIN 90 FAMILY MEMBER"/>
    <property type="match status" value="1"/>
</dbReference>
<evidence type="ECO:0000256" key="1">
    <source>
        <dbReference type="ARBA" id="ARBA00004496"/>
    </source>
</evidence>
<comment type="caution">
    <text evidence="8">Lacks conserved residue(s) required for the propagation of feature annotation.</text>
</comment>
<gene>
    <name evidence="8 10" type="primary">htpG</name>
    <name evidence="10" type="ORF">IAD28_04225</name>
</gene>
<dbReference type="SUPFAM" id="SSF54211">
    <property type="entry name" value="Ribosomal protein S5 domain 2-like"/>
    <property type="match status" value="1"/>
</dbReference>
<dbReference type="InterPro" id="IPR036890">
    <property type="entry name" value="HATPase_C_sf"/>
</dbReference>
<dbReference type="InterPro" id="IPR001404">
    <property type="entry name" value="Hsp90_fam"/>
</dbReference>
<dbReference type="GO" id="GO:0051082">
    <property type="term" value="F:unfolded protein binding"/>
    <property type="evidence" value="ECO:0007669"/>
    <property type="project" value="UniProtKB-UniRule"/>
</dbReference>
<evidence type="ECO:0000313" key="11">
    <source>
        <dbReference type="Proteomes" id="UP000823960"/>
    </source>
</evidence>
<dbReference type="GO" id="GO:0016887">
    <property type="term" value="F:ATP hydrolysis activity"/>
    <property type="evidence" value="ECO:0007669"/>
    <property type="project" value="InterPro"/>
</dbReference>
<dbReference type="FunFam" id="3.30.565.10:FF:000009">
    <property type="entry name" value="Molecular chaperone HtpG"/>
    <property type="match status" value="1"/>
</dbReference>
<protein>
    <recommendedName>
        <fullName evidence="8">Chaperone protein HtpG</fullName>
    </recommendedName>
    <alternativeName>
        <fullName evidence="8">Heat shock protein HtpG</fullName>
    </alternativeName>
    <alternativeName>
        <fullName evidence="8">High temperature protein G</fullName>
    </alternativeName>
</protein>
<keyword evidence="4 8" id="KW-0547">Nucleotide-binding</keyword>
<accession>A0A9D1NQZ0</accession>
<dbReference type="PRINTS" id="PR00775">
    <property type="entry name" value="HEATSHOCK90"/>
</dbReference>
<proteinExistence type="inferred from homology"/>
<dbReference type="SUPFAM" id="SSF55874">
    <property type="entry name" value="ATPase domain of HSP90 chaperone/DNA topoisomerase II/histidine kinase"/>
    <property type="match status" value="1"/>
</dbReference>
<evidence type="ECO:0000313" key="10">
    <source>
        <dbReference type="EMBL" id="HIV10882.1"/>
    </source>
</evidence>
<dbReference type="GO" id="GO:0005737">
    <property type="term" value="C:cytoplasm"/>
    <property type="evidence" value="ECO:0007669"/>
    <property type="project" value="UniProtKB-SubCell"/>
</dbReference>
<dbReference type="PROSITE" id="PS00298">
    <property type="entry name" value="HSP90"/>
    <property type="match status" value="1"/>
</dbReference>
<feature type="region of interest" description="C" evidence="8">
    <location>
        <begin position="553"/>
        <end position="627"/>
    </location>
</feature>
<keyword evidence="7 8" id="KW-0143">Chaperone</keyword>
<dbReference type="CDD" id="cd16927">
    <property type="entry name" value="HATPase_Hsp90-like"/>
    <property type="match status" value="1"/>
</dbReference>
<feature type="binding site" evidence="9">
    <location>
        <position position="341"/>
    </location>
    <ligand>
        <name>ATP</name>
        <dbReference type="ChEBI" id="CHEBI:30616"/>
    </ligand>
</feature>
<dbReference type="Gene3D" id="3.30.565.10">
    <property type="entry name" value="Histidine kinase-like ATPase, C-terminal domain"/>
    <property type="match status" value="1"/>
</dbReference>
<sequence length="627" mass="71521">MPKIEFKTESKKLLDMMINSVYTNKEIFLREIISNASDAIDKRQYMSLDNSDMSLSDGEYQIVIEKDADNRLLSIRDNGCGMSREELENNLGTIAKSGSYDFKQDSDAKDKTEIIGQFGVGFYSAFMVADSITVKSKVPGSKEAWQWSSSGVDGYELEPCELDEAGTIVTLHLRQDKDDESYSEFLDDYRIRSLIRKYSDYIRYPIRMEVEESRPKEGSENEYETVKATATLNSMVPIWRRSSSEVSQEEYNRFYRDKFFDYEPPVKVIHFSVDGTTPFEALLFIPSHAPYDYYTKMYEKGLSLYSNGVMIMEKCPELLPDHFGFVHGIIDSDSLTLNISRETLQHNRQLTNIERAVEKRIKSELLKLLESDRDKYTGFFEALGLQLKYGLYADFGVNKDTLKDLVMFYSSNDKKLTTLKEYVGRMKEDQKAIYYACGSSIDAAAMLPQAEAVIDRGYEVLYLKDDVDEFALKTLSEYDGKTFTNVSDQSLDISSEEEKASLKTENDSNKEMLDYIKTSLGDKVSSVRFSSSLKDHPVCLSSEGGISLEMEKVLNSMPQNDRPVKAETILEINVSHPIAESLKKLYFKDKDKLASYSKILYAQARLIGGMEIDNPTELSNLVCELMV</sequence>
<feature type="binding site" evidence="9">
    <location>
        <position position="77"/>
    </location>
    <ligand>
        <name>ATP</name>
        <dbReference type="ChEBI" id="CHEBI:30616"/>
    </ligand>
</feature>
<keyword evidence="3 8" id="KW-0963">Cytoplasm</keyword>
<evidence type="ECO:0000256" key="6">
    <source>
        <dbReference type="ARBA" id="ARBA00023016"/>
    </source>
</evidence>
<feature type="region of interest" description="A; substrate-binding" evidence="8">
    <location>
        <begin position="1"/>
        <end position="341"/>
    </location>
</feature>
<comment type="function">
    <text evidence="8">Molecular chaperone. Has ATPase activity.</text>
</comment>
<feature type="binding site" evidence="9">
    <location>
        <position position="90"/>
    </location>
    <ligand>
        <name>ATP</name>
        <dbReference type="ChEBI" id="CHEBI:30616"/>
    </ligand>
</feature>
<feature type="binding site" evidence="9">
    <location>
        <position position="82"/>
    </location>
    <ligand>
        <name>ATP</name>
        <dbReference type="ChEBI" id="CHEBI:30616"/>
    </ligand>
</feature>
<evidence type="ECO:0000256" key="9">
    <source>
        <dbReference type="PIRSR" id="PIRSR002583-1"/>
    </source>
</evidence>
<dbReference type="AlphaFoldDB" id="A0A9D1NQZ0"/>
<evidence type="ECO:0000256" key="5">
    <source>
        <dbReference type="ARBA" id="ARBA00022840"/>
    </source>
</evidence>
<evidence type="ECO:0000256" key="3">
    <source>
        <dbReference type="ARBA" id="ARBA00022490"/>
    </source>
</evidence>
<keyword evidence="6 8" id="KW-0346">Stress response</keyword>
<dbReference type="Proteomes" id="UP000823960">
    <property type="component" value="Unassembled WGS sequence"/>
</dbReference>
<dbReference type="Gene3D" id="3.40.50.11260">
    <property type="match status" value="1"/>
</dbReference>
<evidence type="ECO:0000256" key="4">
    <source>
        <dbReference type="ARBA" id="ARBA00022741"/>
    </source>
</evidence>
<dbReference type="GO" id="GO:0005524">
    <property type="term" value="F:ATP binding"/>
    <property type="evidence" value="ECO:0007669"/>
    <property type="project" value="UniProtKB-UniRule"/>
</dbReference>
<dbReference type="Pfam" id="PF00183">
    <property type="entry name" value="HSP90"/>
    <property type="match status" value="1"/>
</dbReference>
<reference evidence="10" key="2">
    <citation type="journal article" date="2021" name="PeerJ">
        <title>Extensive microbial diversity within the chicken gut microbiome revealed by metagenomics and culture.</title>
        <authorList>
            <person name="Gilroy R."/>
            <person name="Ravi A."/>
            <person name="Getino M."/>
            <person name="Pursley I."/>
            <person name="Horton D.L."/>
            <person name="Alikhan N.F."/>
            <person name="Baker D."/>
            <person name="Gharbi K."/>
            <person name="Hall N."/>
            <person name="Watson M."/>
            <person name="Adriaenssens E.M."/>
            <person name="Foster-Nyarko E."/>
            <person name="Jarju S."/>
            <person name="Secka A."/>
            <person name="Antonio M."/>
            <person name="Oren A."/>
            <person name="Chaudhuri R.R."/>
            <person name="La Ragione R."/>
            <person name="Hildebrand F."/>
            <person name="Pallen M.J."/>
        </authorList>
    </citation>
    <scope>NUCLEOTIDE SEQUENCE</scope>
    <source>
        <strain evidence="10">1370</strain>
    </source>
</reference>
<dbReference type="PIRSF" id="PIRSF002583">
    <property type="entry name" value="Hsp90"/>
    <property type="match status" value="1"/>
</dbReference>
<dbReference type="GO" id="GO:0140662">
    <property type="term" value="F:ATP-dependent protein folding chaperone"/>
    <property type="evidence" value="ECO:0007669"/>
    <property type="project" value="InterPro"/>
</dbReference>
<dbReference type="EMBL" id="DVOL01000056">
    <property type="protein sequence ID" value="HIV10882.1"/>
    <property type="molecule type" value="Genomic_DNA"/>
</dbReference>
<name>A0A9D1NQZ0_9FIRM</name>
<dbReference type="InterPro" id="IPR037196">
    <property type="entry name" value="HSP90_C"/>
</dbReference>
<dbReference type="Gene3D" id="3.30.230.80">
    <property type="match status" value="1"/>
</dbReference>
<keyword evidence="5 8" id="KW-0067">ATP-binding</keyword>
<dbReference type="InterPro" id="IPR020575">
    <property type="entry name" value="Hsp90_N"/>
</dbReference>
<comment type="similarity">
    <text evidence="2 8">Belongs to the heat shock protein 90 family.</text>
</comment>
<feature type="binding site" evidence="9">
    <location>
        <begin position="117"/>
        <end position="122"/>
    </location>
    <ligand>
        <name>ATP</name>
        <dbReference type="ChEBI" id="CHEBI:30616"/>
    </ligand>
</feature>
<dbReference type="SUPFAM" id="SSF110942">
    <property type="entry name" value="HSP90 C-terminal domain"/>
    <property type="match status" value="1"/>
</dbReference>
<evidence type="ECO:0000256" key="8">
    <source>
        <dbReference type="HAMAP-Rule" id="MF_00505"/>
    </source>
</evidence>
<dbReference type="Gene3D" id="1.20.120.790">
    <property type="entry name" value="Heat shock protein 90, C-terminal domain"/>
    <property type="match status" value="1"/>
</dbReference>
<comment type="subcellular location">
    <subcellularLocation>
        <location evidence="1 8">Cytoplasm</location>
    </subcellularLocation>
</comment>
<feature type="binding site" evidence="9">
    <location>
        <position position="167"/>
    </location>
    <ligand>
        <name>ATP</name>
        <dbReference type="ChEBI" id="CHEBI:30616"/>
    </ligand>
</feature>
<dbReference type="HAMAP" id="MF_00505">
    <property type="entry name" value="HSP90"/>
    <property type="match status" value="1"/>
</dbReference>
<comment type="subunit">
    <text evidence="8">Homodimer.</text>
</comment>
<evidence type="ECO:0000256" key="2">
    <source>
        <dbReference type="ARBA" id="ARBA00008239"/>
    </source>
</evidence>
<evidence type="ECO:0000256" key="7">
    <source>
        <dbReference type="ARBA" id="ARBA00023186"/>
    </source>
</evidence>
<dbReference type="Pfam" id="PF13589">
    <property type="entry name" value="HATPase_c_3"/>
    <property type="match status" value="1"/>
</dbReference>
<feature type="binding site" evidence="9">
    <location>
        <position position="96"/>
    </location>
    <ligand>
        <name>ATP</name>
        <dbReference type="ChEBI" id="CHEBI:30616"/>
    </ligand>
</feature>
<feature type="binding site" evidence="9">
    <location>
        <begin position="97"/>
        <end position="98"/>
    </location>
    <ligand>
        <name>ATP</name>
        <dbReference type="ChEBI" id="CHEBI:30616"/>
    </ligand>
</feature>
<dbReference type="NCBIfam" id="NF003555">
    <property type="entry name" value="PRK05218.1"/>
    <property type="match status" value="1"/>
</dbReference>
<organism evidence="10 11">
    <name type="scientific">Candidatus Faeciplasma avium</name>
    <dbReference type="NCBI Taxonomy" id="2840798"/>
    <lineage>
        <taxon>Bacteria</taxon>
        <taxon>Bacillati</taxon>
        <taxon>Bacillota</taxon>
        <taxon>Clostridia</taxon>
        <taxon>Eubacteriales</taxon>
        <taxon>Oscillospiraceae</taxon>
        <taxon>Oscillospiraceae incertae sedis</taxon>
        <taxon>Candidatus Faeciplasma</taxon>
    </lineage>
</organism>
<feature type="binding site" evidence="9">
    <location>
        <position position="31"/>
    </location>
    <ligand>
        <name>ATP</name>
        <dbReference type="ChEBI" id="CHEBI:30616"/>
    </ligand>
</feature>
<dbReference type="InterPro" id="IPR019805">
    <property type="entry name" value="Heat_shock_protein_90_CS"/>
</dbReference>